<protein>
    <submittedName>
        <fullName evidence="7">OmpA-OmpF porin, OOP family</fullName>
    </submittedName>
</protein>
<dbReference type="CDD" id="cd07185">
    <property type="entry name" value="OmpA_C-like"/>
    <property type="match status" value="1"/>
</dbReference>
<reference evidence="8" key="1">
    <citation type="submission" date="2017-04" db="EMBL/GenBank/DDBJ databases">
        <authorList>
            <person name="Varghese N."/>
            <person name="Submissions S."/>
        </authorList>
    </citation>
    <scope>NUCLEOTIDE SEQUENCE [LARGE SCALE GENOMIC DNA]</scope>
</reference>
<evidence type="ECO:0000256" key="5">
    <source>
        <dbReference type="SAM" id="MobiDB-lite"/>
    </source>
</evidence>
<keyword evidence="2 4" id="KW-0472">Membrane</keyword>
<accession>A0A1Y6FIR6</accession>
<dbReference type="PANTHER" id="PTHR30329:SF21">
    <property type="entry name" value="LIPOPROTEIN YIAD-RELATED"/>
    <property type="match status" value="1"/>
</dbReference>
<feature type="region of interest" description="Disordered" evidence="5">
    <location>
        <begin position="202"/>
        <end position="221"/>
    </location>
</feature>
<organism evidence="7 8">
    <name type="scientific">Altererythrobacter xiamenensis</name>
    <dbReference type="NCBI Taxonomy" id="1316679"/>
    <lineage>
        <taxon>Bacteria</taxon>
        <taxon>Pseudomonadati</taxon>
        <taxon>Pseudomonadota</taxon>
        <taxon>Alphaproteobacteria</taxon>
        <taxon>Sphingomonadales</taxon>
        <taxon>Erythrobacteraceae</taxon>
        <taxon>Altererythrobacter</taxon>
    </lineage>
</organism>
<dbReference type="SUPFAM" id="SSF103088">
    <property type="entry name" value="OmpA-like"/>
    <property type="match status" value="1"/>
</dbReference>
<evidence type="ECO:0000256" key="3">
    <source>
        <dbReference type="ARBA" id="ARBA00023237"/>
    </source>
</evidence>
<dbReference type="PRINTS" id="PR01021">
    <property type="entry name" value="OMPADOMAIN"/>
</dbReference>
<feature type="domain" description="OmpA-like" evidence="6">
    <location>
        <begin position="118"/>
        <end position="233"/>
    </location>
</feature>
<dbReference type="EMBL" id="FXWG01000003">
    <property type="protein sequence ID" value="SMQ73461.1"/>
    <property type="molecule type" value="Genomic_DNA"/>
</dbReference>
<dbReference type="Proteomes" id="UP000194420">
    <property type="component" value="Unassembled WGS sequence"/>
</dbReference>
<evidence type="ECO:0000313" key="7">
    <source>
        <dbReference type="EMBL" id="SMQ73461.1"/>
    </source>
</evidence>
<dbReference type="PROSITE" id="PS51123">
    <property type="entry name" value="OMPA_2"/>
    <property type="match status" value="1"/>
</dbReference>
<dbReference type="PANTHER" id="PTHR30329">
    <property type="entry name" value="STATOR ELEMENT OF FLAGELLAR MOTOR COMPLEX"/>
    <property type="match status" value="1"/>
</dbReference>
<dbReference type="RefSeq" id="WP_086438774.1">
    <property type="nucleotide sequence ID" value="NZ_FXWG01000003.1"/>
</dbReference>
<keyword evidence="3" id="KW-0998">Cell outer membrane</keyword>
<evidence type="ECO:0000256" key="1">
    <source>
        <dbReference type="ARBA" id="ARBA00004442"/>
    </source>
</evidence>
<name>A0A1Y6FIR6_9SPHN</name>
<evidence type="ECO:0000256" key="4">
    <source>
        <dbReference type="PROSITE-ProRule" id="PRU00473"/>
    </source>
</evidence>
<dbReference type="AlphaFoldDB" id="A0A1Y6FIR6"/>
<keyword evidence="8" id="KW-1185">Reference proteome</keyword>
<gene>
    <name evidence="7" type="ORF">SAMN06297468_2201</name>
</gene>
<dbReference type="GO" id="GO:0009279">
    <property type="term" value="C:cell outer membrane"/>
    <property type="evidence" value="ECO:0007669"/>
    <property type="project" value="UniProtKB-SubCell"/>
</dbReference>
<dbReference type="Pfam" id="PF00691">
    <property type="entry name" value="OmpA"/>
    <property type="match status" value="1"/>
</dbReference>
<comment type="subcellular location">
    <subcellularLocation>
        <location evidence="1">Cell outer membrane</location>
    </subcellularLocation>
</comment>
<dbReference type="InterPro" id="IPR006665">
    <property type="entry name" value="OmpA-like"/>
</dbReference>
<dbReference type="OrthoDB" id="9814546at2"/>
<dbReference type="InterPro" id="IPR036737">
    <property type="entry name" value="OmpA-like_sf"/>
</dbReference>
<evidence type="ECO:0000259" key="6">
    <source>
        <dbReference type="PROSITE" id="PS51123"/>
    </source>
</evidence>
<sequence>MSVRPQLPIIAGALVAGATGLFGGAASDEEFVARLSDATEAAIAEADGAPVTARFSTGLGWPTRHPTLSGGENLDETRRDRVAKAVAALPGVGGVDWSDGTIQAQGGLVPVSPMHCQDDVNALLEARTIRFEESSSVVDAASQPLLDEVAAALNPCLGAKIAITGHTDASGSEEANLDLSRARATAIRRALVQRGIPAEGLRAEGVGSSTPIDGLSPQDPANRRIEFSVIATQPLQPTPVDTPGPR</sequence>
<dbReference type="InterPro" id="IPR050330">
    <property type="entry name" value="Bact_OuterMem_StrucFunc"/>
</dbReference>
<dbReference type="Gene3D" id="3.30.1330.60">
    <property type="entry name" value="OmpA-like domain"/>
    <property type="match status" value="1"/>
</dbReference>
<evidence type="ECO:0000313" key="8">
    <source>
        <dbReference type="Proteomes" id="UP000194420"/>
    </source>
</evidence>
<dbReference type="InterPro" id="IPR006664">
    <property type="entry name" value="OMP_bac"/>
</dbReference>
<evidence type="ECO:0000256" key="2">
    <source>
        <dbReference type="ARBA" id="ARBA00023136"/>
    </source>
</evidence>
<proteinExistence type="predicted"/>